<keyword evidence="1" id="KW-0732">Signal</keyword>
<dbReference type="EMBL" id="JABMKV010000003">
    <property type="protein sequence ID" value="NQX32796.1"/>
    <property type="molecule type" value="Genomic_DNA"/>
</dbReference>
<comment type="caution">
    <text evidence="3">The sequence shown here is derived from an EMBL/GenBank/DDBJ whole genome shotgun (WGS) entry which is preliminary data.</text>
</comment>
<organism evidence="3 4">
    <name type="scientific">Pedobacter boryungensis</name>
    <dbReference type="NCBI Taxonomy" id="869962"/>
    <lineage>
        <taxon>Bacteria</taxon>
        <taxon>Pseudomonadati</taxon>
        <taxon>Bacteroidota</taxon>
        <taxon>Sphingobacteriia</taxon>
        <taxon>Sphingobacteriales</taxon>
        <taxon>Sphingobacteriaceae</taxon>
        <taxon>Pedobacter</taxon>
    </lineage>
</organism>
<evidence type="ECO:0000313" key="4">
    <source>
        <dbReference type="Proteomes" id="UP000762110"/>
    </source>
</evidence>
<accession>A0ABX2DHQ1</accession>
<feature type="signal peptide" evidence="1">
    <location>
        <begin position="1"/>
        <end position="24"/>
    </location>
</feature>
<feature type="domain" description="DUF4476" evidence="2">
    <location>
        <begin position="236"/>
        <end position="325"/>
    </location>
</feature>
<keyword evidence="4" id="KW-1185">Reference proteome</keyword>
<dbReference type="InterPro" id="IPR028011">
    <property type="entry name" value="DUF4476"/>
</dbReference>
<feature type="domain" description="DUF4476" evidence="2">
    <location>
        <begin position="137"/>
        <end position="220"/>
    </location>
</feature>
<dbReference type="Proteomes" id="UP000762110">
    <property type="component" value="Unassembled WGS sequence"/>
</dbReference>
<protein>
    <submittedName>
        <fullName evidence="3">DUF4476 domain-containing protein</fullName>
    </submittedName>
</protein>
<proteinExistence type="predicted"/>
<dbReference type="Pfam" id="PF14771">
    <property type="entry name" value="DUF4476"/>
    <property type="match status" value="2"/>
</dbReference>
<evidence type="ECO:0000256" key="1">
    <source>
        <dbReference type="SAM" id="SignalP"/>
    </source>
</evidence>
<sequence length="328" mass="37483">MKTYILLGMALLSAHLSFSQTNNAEVFLQIEDRGNFTVYLDNELIGSSKGRFRFYDVDNTSPSLTILQGNRRIFNGRINVRPEQRLVLTYTLRSGLKTIKELKIYRNGQYALNDFDNYTSSYNTGVVPPTIPNGNTGNQFNTLLLLVKKEPFDDGKIKLIQAYTVNSYLSTAQVAILLKNFSQDDKKLFLAKSLAPIISDLQNYYTLKEEFTFLSSKDEFLIFLNDSKSSGRKRGMSATTFEQLKQSVKREAFDDDKTKVIQASIQNSVPSTIQIGELLKLYSFEDKALVCAKMAYNFVSDQQRYFTLKDIFKFRSNQDSLLEFLGQK</sequence>
<evidence type="ECO:0000259" key="2">
    <source>
        <dbReference type="Pfam" id="PF14771"/>
    </source>
</evidence>
<name>A0ABX2DHQ1_9SPHI</name>
<feature type="chain" id="PRO_5046954660" evidence="1">
    <location>
        <begin position="25"/>
        <end position="328"/>
    </location>
</feature>
<dbReference type="RefSeq" id="WP_173273183.1">
    <property type="nucleotide sequence ID" value="NZ_JABMKV010000003.1"/>
</dbReference>
<reference evidence="3 4" key="1">
    <citation type="submission" date="2020-05" db="EMBL/GenBank/DDBJ databases">
        <title>Description of Pedobacter foliorum sp. nov.</title>
        <authorList>
            <person name="Qi S."/>
            <person name="Carlier A."/>
            <person name="Cnockaert M."/>
            <person name="Vandamme P."/>
        </authorList>
    </citation>
    <scope>NUCLEOTIDE SEQUENCE [LARGE SCALE GENOMIC DNA]</scope>
    <source>
        <strain evidence="3 4">LMG 31300</strain>
    </source>
</reference>
<evidence type="ECO:0000313" key="3">
    <source>
        <dbReference type="EMBL" id="NQX32796.1"/>
    </source>
</evidence>
<gene>
    <name evidence="3" type="ORF">HQN85_13725</name>
</gene>